<dbReference type="PANTHER" id="PTHR31334">
    <property type="entry name" value="SMITH-MAGENIS SYNDROME REGION GENE 8 PROTEIN"/>
    <property type="match status" value="1"/>
</dbReference>
<dbReference type="GO" id="GO:0005085">
    <property type="term" value="F:guanyl-nucleotide exchange factor activity"/>
    <property type="evidence" value="ECO:0007669"/>
    <property type="project" value="UniProtKB-KW"/>
</dbReference>
<organism evidence="8 9">
    <name type="scientific">Acropora cervicornis</name>
    <name type="common">Staghorn coral</name>
    <dbReference type="NCBI Taxonomy" id="6130"/>
    <lineage>
        <taxon>Eukaryota</taxon>
        <taxon>Metazoa</taxon>
        <taxon>Cnidaria</taxon>
        <taxon>Anthozoa</taxon>
        <taxon>Hexacorallia</taxon>
        <taxon>Scleractinia</taxon>
        <taxon>Astrocoeniina</taxon>
        <taxon>Acroporidae</taxon>
        <taxon>Acropora</taxon>
    </lineage>
</organism>
<keyword evidence="2" id="KW-0963">Cytoplasm</keyword>
<reference evidence="8" key="2">
    <citation type="journal article" date="2023" name="Science">
        <title>Genomic signatures of disease resistance in endangered staghorn corals.</title>
        <authorList>
            <person name="Vollmer S.V."/>
            <person name="Selwyn J.D."/>
            <person name="Despard B.A."/>
            <person name="Roesel C.L."/>
        </authorList>
    </citation>
    <scope>NUCLEOTIDE SEQUENCE</scope>
    <source>
        <strain evidence="8">K2</strain>
    </source>
</reference>
<evidence type="ECO:0000256" key="3">
    <source>
        <dbReference type="ARBA" id="ARBA00022658"/>
    </source>
</evidence>
<evidence type="ECO:0000313" key="8">
    <source>
        <dbReference type="EMBL" id="KAK2570762.1"/>
    </source>
</evidence>
<dbReference type="GO" id="GO:0005737">
    <property type="term" value="C:cytoplasm"/>
    <property type="evidence" value="ECO:0007669"/>
    <property type="project" value="UniProtKB-SubCell"/>
</dbReference>
<comment type="similarity">
    <text evidence="5">Belongs to the SMCR8 family.</text>
</comment>
<dbReference type="EMBL" id="JARQWQ010000007">
    <property type="protein sequence ID" value="KAK2570762.1"/>
    <property type="molecule type" value="Genomic_DNA"/>
</dbReference>
<feature type="region of interest" description="Disordered" evidence="6">
    <location>
        <begin position="258"/>
        <end position="293"/>
    </location>
</feature>
<dbReference type="InterPro" id="IPR037520">
    <property type="entry name" value="Folliculin/SMCR8_longin"/>
</dbReference>
<feature type="compositionally biased region" description="Basic and acidic residues" evidence="6">
    <location>
        <begin position="484"/>
        <end position="496"/>
    </location>
</feature>
<evidence type="ECO:0000256" key="1">
    <source>
        <dbReference type="ARBA" id="ARBA00004496"/>
    </source>
</evidence>
<reference evidence="8" key="1">
    <citation type="journal article" date="2023" name="G3 (Bethesda)">
        <title>Whole genome assembly and annotation of the endangered Caribbean coral Acropora cervicornis.</title>
        <authorList>
            <person name="Selwyn J.D."/>
            <person name="Vollmer S.V."/>
        </authorList>
    </citation>
    <scope>NUCLEOTIDE SEQUENCE</scope>
    <source>
        <strain evidence="8">K2</strain>
    </source>
</reference>
<evidence type="ECO:0000256" key="5">
    <source>
        <dbReference type="ARBA" id="ARBA00038137"/>
    </source>
</evidence>
<dbReference type="Pfam" id="PF11704">
    <property type="entry name" value="Folliculin"/>
    <property type="match status" value="1"/>
</dbReference>
<comment type="caution">
    <text evidence="8">The sequence shown here is derived from an EMBL/GenBank/DDBJ whole genome shotgun (WGS) entry which is preliminary data.</text>
</comment>
<accession>A0AAD9R0H9</accession>
<dbReference type="AlphaFoldDB" id="A0AAD9R0H9"/>
<protein>
    <submittedName>
        <fullName evidence="8">Guanine nucleotide exchange protein smcr8a</fullName>
    </submittedName>
</protein>
<dbReference type="GO" id="GO:0032045">
    <property type="term" value="C:guanyl-nucleotide exchange factor complex"/>
    <property type="evidence" value="ECO:0007669"/>
    <property type="project" value="TreeGrafter"/>
</dbReference>
<keyword evidence="4" id="KW-0072">Autophagy</keyword>
<evidence type="ECO:0000256" key="6">
    <source>
        <dbReference type="SAM" id="MobiDB-lite"/>
    </source>
</evidence>
<dbReference type="InterPro" id="IPR037521">
    <property type="entry name" value="FLCN/SMCR8_DENN"/>
</dbReference>
<dbReference type="PROSITE" id="PS51834">
    <property type="entry name" value="DENN_FLCN_SMCR8"/>
    <property type="match status" value="1"/>
</dbReference>
<dbReference type="Proteomes" id="UP001249851">
    <property type="component" value="Unassembled WGS sequence"/>
</dbReference>
<dbReference type="PANTHER" id="PTHR31334:SF1">
    <property type="entry name" value="GUANINE NUCLEOTIDE EXCHANGE PROTEIN SMCR8"/>
    <property type="match status" value="1"/>
</dbReference>
<evidence type="ECO:0000259" key="7">
    <source>
        <dbReference type="PROSITE" id="PS51834"/>
    </source>
</evidence>
<evidence type="ECO:0000256" key="4">
    <source>
        <dbReference type="ARBA" id="ARBA00023006"/>
    </source>
</evidence>
<sequence>MMHGHYDSLYGRGNDIRDVQKGDIDIKRLGANFRFASDRISAQNPWGRTALNNGDFILIAEFSENVGPIPVMTIPKNGGANFDINAFVLHVMSVDYAQARGATFSLVEDTQMFLSEKKEGVHAYVHHFTLYDIHARGFVRPFCMCYISRCKRKMYAFLDHLMDEFTKVSRLFRHGNRISFLQDLEQRLAEVLSLMDFDSLTRFSSQGSFGQKWKEMEKSENSEYEIILKETKKLIEVLRPDMQDTWIVQQFKRLENMTTESRGRSLTDANSSSHLLRQKSSDPNLPCPDNQQPLLRRERLPSLLTIGRSVVCNFLHKINMKCMNNHWTKGPPIDSANQDDITRRSSNGSLYSLESFQSCVEDELVGSAMSCDGVLSPFAPSSLFHMDLQGAETSSYGSSEDSRVDNGDAISVNSDVSLPAPRAERLSLEEYALTDEDVLSDDHDIRFGRQKSEFQGLNMSLSQSHSFGVSRSLGSIDATTSSRVSERHFKQLRKTDNPNMKGSNPVAFKRSEKTTNATMGDESPRGVGSSTNGNDTSARHSTKRSKSFESCKTSGDDRTNRQRLPSNFRPHRINLRCFAEEVSQPLESYTGSNVLFLRKNLSLGVHLLYALLCGRPVVVLAEPSNERSVAHSRTADGRVGFVDVCTRKYELGFTAFQIVIDPCSEHRRRTSLHMQRFPQILKFVLGVESFELKACTYFWQSRKSDRSLEDQAITDCRPGVRYVSVLNFETDLIESPQYKGLYLGAFFNFSNQWPSNAAIVAFIHRDQSGGTGKAAELRVRQCIERNNWTLFFLKTDKKIKLTLQENQNLNPQIQVKWSYPDTLDFKIDFLSTCQLSSRFDDASLSEWYFAELVKQQQVEFHQTQIPELGMSGEAAVVYDSGTMHDLRTNFSKNNALLFTDSLTRPDSNDVDFVHSHDEDLIPENSPPLIIADFSNCKVFCNVKPLDLS</sequence>
<feature type="region of interest" description="Disordered" evidence="6">
    <location>
        <begin position="477"/>
        <end position="566"/>
    </location>
</feature>
<comment type="subcellular location">
    <subcellularLocation>
        <location evidence="1">Cytoplasm</location>
    </subcellularLocation>
</comment>
<dbReference type="GO" id="GO:0006914">
    <property type="term" value="P:autophagy"/>
    <property type="evidence" value="ECO:0007669"/>
    <property type="project" value="UniProtKB-KW"/>
</dbReference>
<name>A0AAD9R0H9_ACRCE</name>
<feature type="domain" description="UDENN FLCN/SMCR8-type" evidence="7">
    <location>
        <begin position="47"/>
        <end position="948"/>
    </location>
</feature>
<dbReference type="GO" id="GO:0005096">
    <property type="term" value="F:GTPase activator activity"/>
    <property type="evidence" value="ECO:0007669"/>
    <property type="project" value="InterPro"/>
</dbReference>
<evidence type="ECO:0000256" key="2">
    <source>
        <dbReference type="ARBA" id="ARBA00022490"/>
    </source>
</evidence>
<proteinExistence type="inferred from homology"/>
<gene>
    <name evidence="8" type="ORF">P5673_004455</name>
</gene>
<keyword evidence="9" id="KW-1185">Reference proteome</keyword>
<evidence type="ECO:0000313" key="9">
    <source>
        <dbReference type="Proteomes" id="UP001249851"/>
    </source>
</evidence>
<keyword evidence="3" id="KW-0344">Guanine-nucleotide releasing factor</keyword>
<feature type="compositionally biased region" description="Basic and acidic residues" evidence="6">
    <location>
        <begin position="546"/>
        <end position="560"/>
    </location>
</feature>